<proteinExistence type="inferred from homology"/>
<feature type="transmembrane region" description="Helical" evidence="8">
    <location>
        <begin position="82"/>
        <end position="103"/>
    </location>
</feature>
<evidence type="ECO:0000256" key="8">
    <source>
        <dbReference type="SAM" id="Phobius"/>
    </source>
</evidence>
<feature type="domain" description="CstA N-terminal" evidence="9">
    <location>
        <begin position="31"/>
        <end position="169"/>
    </location>
</feature>
<feature type="transmembrane region" description="Helical" evidence="8">
    <location>
        <begin position="353"/>
        <end position="372"/>
    </location>
</feature>
<gene>
    <name evidence="10" type="ORF">HMPREF0372_02593</name>
</gene>
<keyword evidence="5 8" id="KW-1133">Transmembrane helix</keyword>
<feature type="transmembrane region" description="Helical" evidence="8">
    <location>
        <begin position="297"/>
        <end position="320"/>
    </location>
</feature>
<evidence type="ECO:0000256" key="3">
    <source>
        <dbReference type="ARBA" id="ARBA00022475"/>
    </source>
</evidence>
<dbReference type="STRING" id="292800.A4U99_14255"/>
<dbReference type="PANTHER" id="PTHR30252">
    <property type="entry name" value="INNER MEMBRANE PEPTIDE TRANSPORTER"/>
    <property type="match status" value="1"/>
</dbReference>
<dbReference type="GO" id="GO:0005886">
    <property type="term" value="C:plasma membrane"/>
    <property type="evidence" value="ECO:0007669"/>
    <property type="project" value="UniProtKB-SubCell"/>
</dbReference>
<keyword evidence="6 8" id="KW-0472">Membrane</keyword>
<dbReference type="InterPro" id="IPR051605">
    <property type="entry name" value="CstA"/>
</dbReference>
<feature type="transmembrane region" description="Helical" evidence="8">
    <location>
        <begin position="189"/>
        <end position="208"/>
    </location>
</feature>
<evidence type="ECO:0000256" key="2">
    <source>
        <dbReference type="ARBA" id="ARBA00007755"/>
    </source>
</evidence>
<evidence type="ECO:0000256" key="5">
    <source>
        <dbReference type="ARBA" id="ARBA00022989"/>
    </source>
</evidence>
<accession>G9YST4</accession>
<feature type="transmembrane region" description="Helical" evidence="8">
    <location>
        <begin position="29"/>
        <end position="48"/>
    </location>
</feature>
<evidence type="ECO:0000259" key="9">
    <source>
        <dbReference type="Pfam" id="PF02554"/>
    </source>
</evidence>
<evidence type="ECO:0000313" key="11">
    <source>
        <dbReference type="Proteomes" id="UP000004459"/>
    </source>
</evidence>
<keyword evidence="4 8" id="KW-0812">Transmembrane</keyword>
<dbReference type="EMBL" id="AGCK01000217">
    <property type="protein sequence ID" value="EHM45130.1"/>
    <property type="molecule type" value="Genomic_DNA"/>
</dbReference>
<feature type="region of interest" description="Disordered" evidence="7">
    <location>
        <begin position="1"/>
        <end position="20"/>
    </location>
</feature>
<dbReference type="AlphaFoldDB" id="G9YST4"/>
<comment type="caution">
    <text evidence="10">The sequence shown here is derived from an EMBL/GenBank/DDBJ whole genome shotgun (WGS) entry which is preliminary data.</text>
</comment>
<evidence type="ECO:0000256" key="4">
    <source>
        <dbReference type="ARBA" id="ARBA00022692"/>
    </source>
</evidence>
<feature type="transmembrane region" description="Helical" evidence="8">
    <location>
        <begin position="258"/>
        <end position="276"/>
    </location>
</feature>
<organism evidence="10 11">
    <name type="scientific">Flavonifractor plautii ATCC 29863</name>
    <dbReference type="NCBI Taxonomy" id="411475"/>
    <lineage>
        <taxon>Bacteria</taxon>
        <taxon>Bacillati</taxon>
        <taxon>Bacillota</taxon>
        <taxon>Clostridia</taxon>
        <taxon>Eubacteriales</taxon>
        <taxon>Oscillospiraceae</taxon>
        <taxon>Flavonifractor</taxon>
    </lineage>
</organism>
<feature type="transmembrane region" description="Helical" evidence="8">
    <location>
        <begin position="425"/>
        <end position="445"/>
    </location>
</feature>
<dbReference type="InterPro" id="IPR003706">
    <property type="entry name" value="CstA_N"/>
</dbReference>
<feature type="transmembrane region" description="Helical" evidence="8">
    <location>
        <begin position="109"/>
        <end position="127"/>
    </location>
</feature>
<dbReference type="PATRIC" id="fig|411475.3.peg.2242"/>
<evidence type="ECO:0000256" key="1">
    <source>
        <dbReference type="ARBA" id="ARBA00004651"/>
    </source>
</evidence>
<keyword evidence="3" id="KW-1003">Cell membrane</keyword>
<dbReference type="Pfam" id="PF02554">
    <property type="entry name" value="CstA"/>
    <property type="match status" value="2"/>
</dbReference>
<feature type="transmembrane region" description="Helical" evidence="8">
    <location>
        <begin position="454"/>
        <end position="474"/>
    </location>
</feature>
<comment type="similarity">
    <text evidence="2">Belongs to the peptide transporter carbon starvation (CstA) (TC 2.A.114) family.</text>
</comment>
<name>G9YST4_FLAPL</name>
<evidence type="ECO:0000313" key="10">
    <source>
        <dbReference type="EMBL" id="EHM45130.1"/>
    </source>
</evidence>
<sequence length="522" mass="55937">MPAGMLPQLPPVPCRTERRHGAKQSEEESLMVTFFVCLVLLIVGFFTYSKLVEKIFRIDDRPTPAVAHPDGVDYVPMKTWRIFLVQLLNIAGLGPIYGALSGACWGPVVYLWIVFGTILGGGVHDFLSGMMSERNDGKSISEVVGLYMGKVITFIMRVFSVVLLVMVGVNFSVGPAGLLAKLTPDMLGTMFWLVVIMVYYLIATFLPIDKIIGKLYPVFGICLIIMALGIGGAIVLTRGSDMPELTAAAFTVVHPDSLPKWSMMFVTVACGAISGFHATQSPMMARCITSEKQGRTIFYGAMVAEGVIALIWAAAGVTFYTNHGSLLDGMTGLTNAIAAGGAGDVVYQISTTLLGPVGGVLAMIGVIACPITSGDTAYRSARLTIADWFHIDQAKVGPRAALSVPLLAVGAVIALALPWDVLWRYFSWANQTLAMIVLWTGAVFLHKFGYPPKACFIAALPATFMSAVSVTYFFQAPECLGLSTAIAYPVGIVAAALFLGIFIWRTLIVGKDDVAPLHAAKN</sequence>
<feature type="transmembrane region" description="Helical" evidence="8">
    <location>
        <begin position="215"/>
        <end position="238"/>
    </location>
</feature>
<feature type="transmembrane region" description="Helical" evidence="8">
    <location>
        <begin position="147"/>
        <end position="169"/>
    </location>
</feature>
<feature type="transmembrane region" description="Helical" evidence="8">
    <location>
        <begin position="400"/>
        <end position="419"/>
    </location>
</feature>
<dbReference type="GO" id="GO:0009267">
    <property type="term" value="P:cellular response to starvation"/>
    <property type="evidence" value="ECO:0007669"/>
    <property type="project" value="InterPro"/>
</dbReference>
<comment type="subcellular location">
    <subcellularLocation>
        <location evidence="1">Cell membrane</location>
        <topology evidence="1">Multi-pass membrane protein</topology>
    </subcellularLocation>
</comment>
<feature type="domain" description="CstA N-terminal" evidence="9">
    <location>
        <begin position="189"/>
        <end position="312"/>
    </location>
</feature>
<reference evidence="10 11" key="1">
    <citation type="submission" date="2011-08" db="EMBL/GenBank/DDBJ databases">
        <authorList>
            <person name="Weinstock G."/>
            <person name="Sodergren E."/>
            <person name="Clifton S."/>
            <person name="Fulton L."/>
            <person name="Fulton B."/>
            <person name="Courtney L."/>
            <person name="Fronick C."/>
            <person name="Harrison M."/>
            <person name="Strong C."/>
            <person name="Farmer C."/>
            <person name="Delahaunty K."/>
            <person name="Markovic C."/>
            <person name="Hall O."/>
            <person name="Minx P."/>
            <person name="Tomlinson C."/>
            <person name="Mitreva M."/>
            <person name="Hou S."/>
            <person name="Chen J."/>
            <person name="Wollam A."/>
            <person name="Pepin K.H."/>
            <person name="Johnson M."/>
            <person name="Bhonagiri V."/>
            <person name="Zhang X."/>
            <person name="Suruliraj S."/>
            <person name="Warren W."/>
            <person name="Chinwalla A."/>
            <person name="Mardis E.R."/>
            <person name="Wilson R.K."/>
        </authorList>
    </citation>
    <scope>NUCLEOTIDE SEQUENCE [LARGE SCALE GENOMIC DNA]</scope>
    <source>
        <strain evidence="10 11">ATCC 29863</strain>
    </source>
</reference>
<dbReference type="HOGENOM" id="CLU_010531_3_1_9"/>
<protein>
    <submittedName>
        <fullName evidence="10">Carbon starvation protein CstA</fullName>
    </submittedName>
</protein>
<dbReference type="PANTHER" id="PTHR30252:SF4">
    <property type="entry name" value="CARBON STARVATION"/>
    <property type="match status" value="1"/>
</dbReference>
<evidence type="ECO:0000256" key="7">
    <source>
        <dbReference type="SAM" id="MobiDB-lite"/>
    </source>
</evidence>
<feature type="transmembrane region" description="Helical" evidence="8">
    <location>
        <begin position="486"/>
        <end position="504"/>
    </location>
</feature>
<dbReference type="Proteomes" id="UP000004459">
    <property type="component" value="Unassembled WGS sequence"/>
</dbReference>
<evidence type="ECO:0000256" key="6">
    <source>
        <dbReference type="ARBA" id="ARBA00023136"/>
    </source>
</evidence>